<dbReference type="InterPro" id="IPR050229">
    <property type="entry name" value="GlpE_sulfurtransferase"/>
</dbReference>
<dbReference type="PANTHER" id="PTHR43031:SF16">
    <property type="entry name" value="OXIDOREDUCTASE"/>
    <property type="match status" value="1"/>
</dbReference>
<dbReference type="Proteomes" id="UP000223913">
    <property type="component" value="Unassembled WGS sequence"/>
</dbReference>
<proteinExistence type="predicted"/>
<evidence type="ECO:0000313" key="2">
    <source>
        <dbReference type="EMBL" id="PHN05942.1"/>
    </source>
</evidence>
<dbReference type="InterPro" id="IPR001763">
    <property type="entry name" value="Rhodanese-like_dom"/>
</dbReference>
<accession>A0A2D0NBQ6</accession>
<gene>
    <name evidence="2" type="ORF">CRP01_13260</name>
</gene>
<dbReference type="Gene3D" id="3.40.250.10">
    <property type="entry name" value="Rhodanese-like domain"/>
    <property type="match status" value="1"/>
</dbReference>
<name>A0A2D0NBQ6_FLAN2</name>
<evidence type="ECO:0000313" key="3">
    <source>
        <dbReference type="Proteomes" id="UP000223913"/>
    </source>
</evidence>
<feature type="domain" description="Rhodanese" evidence="1">
    <location>
        <begin position="60"/>
        <end position="150"/>
    </location>
</feature>
<sequence>MALKLLLIRLRTKQISGSCLIRSLFLEYPMQKKNKMSRWELLKSQLNNLEPEEFHTAVENQSDGILIDCRKASEVAQGKIPGAINVDYLAPDFWEQIEHLDPQQTYFVYCRSGRRSIRTCTLMQNGGFSRVFNLNGGLNAWIDQFGMDSLINEDSCLDEG</sequence>
<dbReference type="InterPro" id="IPR036873">
    <property type="entry name" value="Rhodanese-like_dom_sf"/>
</dbReference>
<evidence type="ECO:0000259" key="1">
    <source>
        <dbReference type="PROSITE" id="PS50206"/>
    </source>
</evidence>
<dbReference type="AlphaFoldDB" id="A0A2D0NBQ6"/>
<dbReference type="SMART" id="SM00450">
    <property type="entry name" value="RHOD"/>
    <property type="match status" value="1"/>
</dbReference>
<dbReference type="PROSITE" id="PS50206">
    <property type="entry name" value="RHODANESE_3"/>
    <property type="match status" value="1"/>
</dbReference>
<dbReference type="SUPFAM" id="SSF52821">
    <property type="entry name" value="Rhodanese/Cell cycle control phosphatase"/>
    <property type="match status" value="1"/>
</dbReference>
<dbReference type="PANTHER" id="PTHR43031">
    <property type="entry name" value="FAD-DEPENDENT OXIDOREDUCTASE"/>
    <property type="match status" value="1"/>
</dbReference>
<dbReference type="CDD" id="cd00158">
    <property type="entry name" value="RHOD"/>
    <property type="match status" value="1"/>
</dbReference>
<dbReference type="EMBL" id="PDUD01000019">
    <property type="protein sequence ID" value="PHN05942.1"/>
    <property type="molecule type" value="Genomic_DNA"/>
</dbReference>
<comment type="caution">
    <text evidence="2">The sequence shown here is derived from an EMBL/GenBank/DDBJ whole genome shotgun (WGS) entry which is preliminary data.</text>
</comment>
<protein>
    <recommendedName>
        <fullName evidence="1">Rhodanese domain-containing protein</fullName>
    </recommendedName>
</protein>
<dbReference type="OrthoDB" id="9808735at2"/>
<organism evidence="2 3">
    <name type="scientific">Flavilitoribacter nigricans (strain ATCC 23147 / DSM 23189 / NBRC 102662 / NCIMB 1420 / SS-2)</name>
    <name type="common">Lewinella nigricans</name>
    <dbReference type="NCBI Taxonomy" id="1122177"/>
    <lineage>
        <taxon>Bacteria</taxon>
        <taxon>Pseudomonadati</taxon>
        <taxon>Bacteroidota</taxon>
        <taxon>Saprospiria</taxon>
        <taxon>Saprospirales</taxon>
        <taxon>Lewinellaceae</taxon>
        <taxon>Flavilitoribacter</taxon>
    </lineage>
</organism>
<dbReference type="Pfam" id="PF00581">
    <property type="entry name" value="Rhodanese"/>
    <property type="match status" value="1"/>
</dbReference>
<keyword evidence="3" id="KW-1185">Reference proteome</keyword>
<reference evidence="2 3" key="1">
    <citation type="submission" date="2017-10" db="EMBL/GenBank/DDBJ databases">
        <title>The draft genome sequence of Lewinella nigricans NBRC 102662.</title>
        <authorList>
            <person name="Wang K."/>
        </authorList>
    </citation>
    <scope>NUCLEOTIDE SEQUENCE [LARGE SCALE GENOMIC DNA]</scope>
    <source>
        <strain evidence="2 3">NBRC 102662</strain>
    </source>
</reference>